<reference evidence="2" key="1">
    <citation type="submission" date="2021-02" db="EMBL/GenBank/DDBJ databases">
        <authorList>
            <person name="Nowell W R."/>
        </authorList>
    </citation>
    <scope>NUCLEOTIDE SEQUENCE</scope>
</reference>
<feature type="non-terminal residue" evidence="2">
    <location>
        <position position="21"/>
    </location>
</feature>
<evidence type="ECO:0000256" key="1">
    <source>
        <dbReference type="SAM" id="MobiDB-lite"/>
    </source>
</evidence>
<feature type="region of interest" description="Disordered" evidence="1">
    <location>
        <begin position="1"/>
        <end position="21"/>
    </location>
</feature>
<organism evidence="2 3">
    <name type="scientific">Rotaria magnacalcarata</name>
    <dbReference type="NCBI Taxonomy" id="392030"/>
    <lineage>
        <taxon>Eukaryota</taxon>
        <taxon>Metazoa</taxon>
        <taxon>Spiralia</taxon>
        <taxon>Gnathifera</taxon>
        <taxon>Rotifera</taxon>
        <taxon>Eurotatoria</taxon>
        <taxon>Bdelloidea</taxon>
        <taxon>Philodinida</taxon>
        <taxon>Philodinidae</taxon>
        <taxon>Rotaria</taxon>
    </lineage>
</organism>
<dbReference type="Proteomes" id="UP000681720">
    <property type="component" value="Unassembled WGS sequence"/>
</dbReference>
<dbReference type="EMBL" id="CAJOBJ010186760">
    <property type="protein sequence ID" value="CAF4938997.1"/>
    <property type="molecule type" value="Genomic_DNA"/>
</dbReference>
<evidence type="ECO:0000313" key="2">
    <source>
        <dbReference type="EMBL" id="CAF4938997.1"/>
    </source>
</evidence>
<gene>
    <name evidence="2" type="ORF">GIL414_LOCUS53712</name>
</gene>
<comment type="caution">
    <text evidence="2">The sequence shown here is derived from an EMBL/GenBank/DDBJ whole genome shotgun (WGS) entry which is preliminary data.</text>
</comment>
<sequence>MAAKYADIDEQQHTQRFSDIA</sequence>
<name>A0A8S3CQJ3_9BILA</name>
<proteinExistence type="predicted"/>
<protein>
    <submittedName>
        <fullName evidence="2">Uncharacterized protein</fullName>
    </submittedName>
</protein>
<accession>A0A8S3CQJ3</accession>
<dbReference type="AlphaFoldDB" id="A0A8S3CQJ3"/>
<feature type="compositionally biased region" description="Basic and acidic residues" evidence="1">
    <location>
        <begin position="1"/>
        <end position="13"/>
    </location>
</feature>
<evidence type="ECO:0000313" key="3">
    <source>
        <dbReference type="Proteomes" id="UP000681720"/>
    </source>
</evidence>